<reference evidence="1" key="2">
    <citation type="submission" date="2023-01" db="EMBL/GenBank/DDBJ databases">
        <authorList>
            <person name="Petersen C."/>
        </authorList>
    </citation>
    <scope>NUCLEOTIDE SEQUENCE</scope>
    <source>
        <strain evidence="1">IBT 15450</strain>
    </source>
</reference>
<reference evidence="1" key="1">
    <citation type="journal article" date="2023" name="IMA Fungus">
        <title>Comparative genomic study of the Penicillium genus elucidates a diverse pangenome and 15 lateral gene transfer events.</title>
        <authorList>
            <person name="Petersen C."/>
            <person name="Sorensen T."/>
            <person name="Nielsen M.R."/>
            <person name="Sondergaard T.E."/>
            <person name="Sorensen J.L."/>
            <person name="Fitzpatrick D.A."/>
            <person name="Frisvad J.C."/>
            <person name="Nielsen K.L."/>
        </authorList>
    </citation>
    <scope>NUCLEOTIDE SEQUENCE</scope>
    <source>
        <strain evidence="1">IBT 15450</strain>
    </source>
</reference>
<protein>
    <submittedName>
        <fullName evidence="1">Uncharacterized protein</fullName>
    </submittedName>
</protein>
<dbReference type="EMBL" id="JAQJZL010000001">
    <property type="protein sequence ID" value="KAJ6057482.1"/>
    <property type="molecule type" value="Genomic_DNA"/>
</dbReference>
<name>A0AAD6IP35_PENCN</name>
<accession>A0AAD6IP35</accession>
<dbReference type="Proteomes" id="UP001219568">
    <property type="component" value="Unassembled WGS sequence"/>
</dbReference>
<evidence type="ECO:0000313" key="1">
    <source>
        <dbReference type="EMBL" id="KAJ6057482.1"/>
    </source>
</evidence>
<organism evidence="1 2">
    <name type="scientific">Penicillium canescens</name>
    <dbReference type="NCBI Taxonomy" id="5083"/>
    <lineage>
        <taxon>Eukaryota</taxon>
        <taxon>Fungi</taxon>
        <taxon>Dikarya</taxon>
        <taxon>Ascomycota</taxon>
        <taxon>Pezizomycotina</taxon>
        <taxon>Eurotiomycetes</taxon>
        <taxon>Eurotiomycetidae</taxon>
        <taxon>Eurotiales</taxon>
        <taxon>Aspergillaceae</taxon>
        <taxon>Penicillium</taxon>
    </lineage>
</organism>
<evidence type="ECO:0000313" key="2">
    <source>
        <dbReference type="Proteomes" id="UP001219568"/>
    </source>
</evidence>
<keyword evidence="2" id="KW-1185">Reference proteome</keyword>
<comment type="caution">
    <text evidence="1">The sequence shown here is derived from an EMBL/GenBank/DDBJ whole genome shotgun (WGS) entry which is preliminary data.</text>
</comment>
<proteinExistence type="predicted"/>
<sequence>MASEALPGDYEASAASQVIEYLQSGEGVSARDEEERFFLLGRDMIPHAKVVQDQLGRILEAFGEVARNAYIDQK</sequence>
<gene>
    <name evidence="1" type="ORF">N7460_000756</name>
</gene>
<dbReference type="AlphaFoldDB" id="A0AAD6IP35"/>